<proteinExistence type="predicted"/>
<dbReference type="Pfam" id="PF14844">
    <property type="entry name" value="PH_BEACH"/>
    <property type="match status" value="1"/>
</dbReference>
<evidence type="ECO:0000259" key="4">
    <source>
        <dbReference type="PROSITE" id="PS51783"/>
    </source>
</evidence>
<dbReference type="Gene3D" id="1.10.1540.10">
    <property type="entry name" value="BEACH domain"/>
    <property type="match status" value="1"/>
</dbReference>
<dbReference type="Gene3D" id="2.30.29.30">
    <property type="entry name" value="Pleckstrin-homology domain (PH domain)/Phosphotyrosine-binding domain (PTB)"/>
    <property type="match status" value="1"/>
</dbReference>
<reference evidence="5 6" key="1">
    <citation type="journal article" date="2024" name="Nat. Commun.">
        <title>Phylogenomics reveals the evolutionary origins of lichenization in chlorophyte algae.</title>
        <authorList>
            <person name="Puginier C."/>
            <person name="Libourel C."/>
            <person name="Otte J."/>
            <person name="Skaloud P."/>
            <person name="Haon M."/>
            <person name="Grisel S."/>
            <person name="Petersen M."/>
            <person name="Berrin J.G."/>
            <person name="Delaux P.M."/>
            <person name="Dal Grande F."/>
            <person name="Keller J."/>
        </authorList>
    </citation>
    <scope>NUCLEOTIDE SEQUENCE [LARGE SCALE GENOMIC DNA]</scope>
    <source>
        <strain evidence="5 6">SAG 2523</strain>
    </source>
</reference>
<feature type="region of interest" description="Disordered" evidence="2">
    <location>
        <begin position="1509"/>
        <end position="1637"/>
    </location>
</feature>
<dbReference type="InterPro" id="IPR036372">
    <property type="entry name" value="BEACH_dom_sf"/>
</dbReference>
<dbReference type="Gene3D" id="1.25.10.10">
    <property type="entry name" value="Leucine-rich Repeat Variant"/>
    <property type="match status" value="2"/>
</dbReference>
<dbReference type="InterPro" id="IPR000225">
    <property type="entry name" value="Armadillo"/>
</dbReference>
<dbReference type="SUPFAM" id="SSF81837">
    <property type="entry name" value="BEACH domain"/>
    <property type="match status" value="1"/>
</dbReference>
<dbReference type="Pfam" id="PF02138">
    <property type="entry name" value="Beach"/>
    <property type="match status" value="1"/>
</dbReference>
<feature type="region of interest" description="Disordered" evidence="2">
    <location>
        <begin position="1363"/>
        <end position="1446"/>
    </location>
</feature>
<dbReference type="InterPro" id="IPR050865">
    <property type="entry name" value="BEACH_Domain"/>
</dbReference>
<feature type="region of interest" description="Disordered" evidence="2">
    <location>
        <begin position="1100"/>
        <end position="1285"/>
    </location>
</feature>
<keyword evidence="6" id="KW-1185">Reference proteome</keyword>
<feature type="region of interest" description="Disordered" evidence="2">
    <location>
        <begin position="1043"/>
        <end position="1075"/>
    </location>
</feature>
<evidence type="ECO:0000313" key="6">
    <source>
        <dbReference type="Proteomes" id="UP001485043"/>
    </source>
</evidence>
<feature type="region of interest" description="Disordered" evidence="2">
    <location>
        <begin position="1671"/>
        <end position="1705"/>
    </location>
</feature>
<dbReference type="Pfam" id="PF25400">
    <property type="entry name" value="PH_FAN"/>
    <property type="match status" value="1"/>
</dbReference>
<comment type="caution">
    <text evidence="5">The sequence shown here is derived from an EMBL/GenBank/DDBJ whole genome shotgun (WGS) entry which is preliminary data.</text>
</comment>
<dbReference type="PANTHER" id="PTHR13743:SF123">
    <property type="entry name" value="PROTEIN FAN"/>
    <property type="match status" value="1"/>
</dbReference>
<feature type="region of interest" description="Disordered" evidence="2">
    <location>
        <begin position="1302"/>
        <end position="1321"/>
    </location>
</feature>
<feature type="compositionally biased region" description="Polar residues" evidence="2">
    <location>
        <begin position="1056"/>
        <end position="1071"/>
    </location>
</feature>
<dbReference type="PROSITE" id="PS51783">
    <property type="entry name" value="PH_BEACH"/>
    <property type="match status" value="1"/>
</dbReference>
<dbReference type="SUPFAM" id="SSF48371">
    <property type="entry name" value="ARM repeat"/>
    <property type="match status" value="1"/>
</dbReference>
<dbReference type="EMBL" id="JALJOV010000044">
    <property type="protein sequence ID" value="KAK9868122.1"/>
    <property type="molecule type" value="Genomic_DNA"/>
</dbReference>
<evidence type="ECO:0000256" key="2">
    <source>
        <dbReference type="SAM" id="MobiDB-lite"/>
    </source>
</evidence>
<dbReference type="InterPro" id="IPR057496">
    <property type="entry name" value="FAN-like_PH"/>
</dbReference>
<dbReference type="InterPro" id="IPR023362">
    <property type="entry name" value="PH-BEACH_dom"/>
</dbReference>
<feature type="compositionally biased region" description="Low complexity" evidence="2">
    <location>
        <begin position="1215"/>
        <end position="1225"/>
    </location>
</feature>
<feature type="compositionally biased region" description="Low complexity" evidence="2">
    <location>
        <begin position="1113"/>
        <end position="1132"/>
    </location>
</feature>
<dbReference type="InterPro" id="IPR011993">
    <property type="entry name" value="PH-like_dom_sf"/>
</dbReference>
<evidence type="ECO:0000256" key="1">
    <source>
        <dbReference type="ARBA" id="ARBA00022574"/>
    </source>
</evidence>
<dbReference type="CDD" id="cd06071">
    <property type="entry name" value="Beach"/>
    <property type="match status" value="1"/>
</dbReference>
<evidence type="ECO:0000313" key="5">
    <source>
        <dbReference type="EMBL" id="KAK9868122.1"/>
    </source>
</evidence>
<protein>
    <submittedName>
        <fullName evidence="5">Uncharacterized protein</fullName>
    </submittedName>
</protein>
<accession>A0AAW1TE27</accession>
<feature type="region of interest" description="Disordered" evidence="2">
    <location>
        <begin position="1464"/>
        <end position="1491"/>
    </location>
</feature>
<feature type="compositionally biased region" description="Polar residues" evidence="2">
    <location>
        <begin position="1179"/>
        <end position="1194"/>
    </location>
</feature>
<dbReference type="InterPro" id="IPR011989">
    <property type="entry name" value="ARM-like"/>
</dbReference>
<dbReference type="SMART" id="SM01026">
    <property type="entry name" value="Beach"/>
    <property type="match status" value="1"/>
</dbReference>
<dbReference type="SUPFAM" id="SSF50729">
    <property type="entry name" value="PH domain-like"/>
    <property type="match status" value="1"/>
</dbReference>
<dbReference type="InterPro" id="IPR016024">
    <property type="entry name" value="ARM-type_fold"/>
</dbReference>
<dbReference type="SMART" id="SM00185">
    <property type="entry name" value="ARM"/>
    <property type="match status" value="6"/>
</dbReference>
<sequence>MSAWDGEDRFSLLLLEDGEYYFRDYNCHLWPSGKERQPGYLKVCSMSLYFVPRDVQQPIMRLPFNATTSLERSLDERSPSGEDIFQVNFNLRIDMKPGNRNLPYTRHKGAFNFRFALVYASLEDVLPRIAQLWEVAQDDTKNGRERARERIAEMITVHEENERFNVGWLTDDSERITLELVGSCITPLCSQAGRVVITHVHLYFQPFNVFSNAPVQAWDLSMIVAIMPRRYQLEELGLEIFFTGHGSLFLTFRTKAARITCQKTLQALPAVQLQKFRSSAKWTSDWVNGKVSNFDYLMHLNREAGRSLKDLTQYPVFPWVIQDYHSATLDLSDPSTFRDLSKPIGALNAKRLAEFRERFRELRKMADMSTTKSTPGAPPPLEFPPFLYGCHFSTPGYVVYYLMRRNPELMLRLQNGRFDAPDRLFWSIKDTWKSVTTFPTDVKELIPEFYSQDPSFLTVAETSADDFGQRTSGVMVGNVELPPWATDAADFVGKLAEALESPPVSRALHKWIDLIFGFKNAGQAAEAADNVFHYLTYDHIALEQLEKEESARIREALRVQMMEFGRTPRQLFSRPHPKRKVHFDGRRGACACFLPAAPRHPQRPINILGPQQRPSSKNGSAVSRAVAKLTSSRATMRADTLAWLETMARTKEPDVLTLSSHTELVPVVQAAANSTGDAGAEMKLVLARATKALAVSPANRVLLLDASVLEQLLAMIASPSRSLSRHATQALVLLTTLNPKPSREEDHKLNALPPAPLAQLLQRSGEREADLDHRAAAITAIEHLAYFQSNRATLVQQGALEQLVKILQTPMPSADQPPRMNGSVRNRAGPSTKVLEVQGSDLSYSLSRPYEKHSMRTLAASALAVLLQDPPHQTQAVGAGALGVLLQLAQEGTSDLRAACLQCLAVLSKQDAFKRRLLDQGAVEVLCGAAGASGEEQRPAAACLANLCSDPHLLSHIAANPVTVPALTTLSQSPIRDVQRHAARAFWHLAFAEDSKPRLLEAKGLPAMLHLALPAGLGTPSQALSRQALRRLADDPQVRDQIFQESPLNPEDTETMLYNSDLTPQGSSLHPSDSAGLLNLDLRPSGLAYLGTHPSNSLPHNLSSSALADDPAGARGMSGSSVRSGGSMPVSPFARLSRHKRSSSTDAFKKPAGMTPEPTQPSTPSMGTHLPDSPCEPTARTSSSGNGPSASYTSGPPAMNPSAAPAFSGQGNGPSAGYSSAASYSTDPSAVTPPVALSSNGRVDGSTARAQIAMSPPAQPTAGWSHTEQHAASGFPDDARGIHNGAQMNGLAASPLLVPQAPQATSLASPTGSTSSFRSLDSNIGPLDAPFASPSAAEDFQAGHGWTSEPYVPFTEQLAHSGNGWVQSGARSPVSGMASEGLPWHQGSSVGTPRPGRLQGGNDDLPGRDLAEAIPGAAFGSSNGGASAQAPIQNGQPGASEQWHTQPGGIQLTCGCPCATLARPDPQGEDSGSRPTSAGEQEAKGQHLTSQGSVSKLVAAYSQQLLASAPDIQRPGSKSLRSASPAVSDPVPTQPAAVPADPHPEIRALLTEPRTPFSLEDEMDSQRPLSPRDNGILEPFMGLDSEPGWTPDPTPPHTADEPFVAGGRSSGHPADPAYRGSGDGKQSSSHHAIPSQEMLPLTEGQVQLCSYESTCNIRWPLVGACHHMPEPPGPGCPSMRGSLAFQGSAEGRAAEQRAKSSWSGS</sequence>
<organism evidence="5 6">
    <name type="scientific">Apatococcus fuscideae</name>
    <dbReference type="NCBI Taxonomy" id="2026836"/>
    <lineage>
        <taxon>Eukaryota</taxon>
        <taxon>Viridiplantae</taxon>
        <taxon>Chlorophyta</taxon>
        <taxon>core chlorophytes</taxon>
        <taxon>Trebouxiophyceae</taxon>
        <taxon>Chlorellales</taxon>
        <taxon>Chlorellaceae</taxon>
        <taxon>Apatococcus</taxon>
    </lineage>
</organism>
<feature type="domain" description="BEACH" evidence="3">
    <location>
        <begin position="271"/>
        <end position="579"/>
    </location>
</feature>
<feature type="compositionally biased region" description="Polar residues" evidence="2">
    <location>
        <begin position="1430"/>
        <end position="1445"/>
    </location>
</feature>
<feature type="domain" description="BEACH-type PH" evidence="4">
    <location>
        <begin position="171"/>
        <end position="266"/>
    </location>
</feature>
<dbReference type="InterPro" id="IPR000409">
    <property type="entry name" value="BEACH_dom"/>
</dbReference>
<dbReference type="PANTHER" id="PTHR13743">
    <property type="entry name" value="BEIGE/BEACH-RELATED"/>
    <property type="match status" value="1"/>
</dbReference>
<name>A0AAW1TE27_9CHLO</name>
<dbReference type="Proteomes" id="UP001485043">
    <property type="component" value="Unassembled WGS sequence"/>
</dbReference>
<gene>
    <name evidence="5" type="ORF">WJX84_006728</name>
</gene>
<dbReference type="PROSITE" id="PS50197">
    <property type="entry name" value="BEACH"/>
    <property type="match status" value="1"/>
</dbReference>
<feature type="compositionally biased region" description="Low complexity" evidence="2">
    <location>
        <begin position="1416"/>
        <end position="1428"/>
    </location>
</feature>
<keyword evidence="1" id="KW-0853">WD repeat</keyword>
<evidence type="ECO:0000259" key="3">
    <source>
        <dbReference type="PROSITE" id="PS50197"/>
    </source>
</evidence>